<keyword evidence="3" id="KW-1185">Reference proteome</keyword>
<dbReference type="Proteomes" id="UP000194266">
    <property type="component" value="Unassembled WGS sequence"/>
</dbReference>
<reference evidence="2 3" key="1">
    <citation type="submission" date="2016-12" db="EMBL/GenBank/DDBJ databases">
        <title>Genome Mining:The Detection of Biosynthetic Gene Clusters to Aid in the Expression of Curamycin A produced by Streptomyces sp. strain CZA14.</title>
        <authorList>
            <person name="Durrell K.A."/>
            <person name="Kirby B.M."/>
            <person name="Khan W."/>
            <person name="Mthethwa T."/>
            <person name="Le Roes-Hill M."/>
        </authorList>
    </citation>
    <scope>NUCLEOTIDE SEQUENCE [LARGE SCALE GENOMIC DNA]</scope>
    <source>
        <strain evidence="2 3">CZA14</strain>
    </source>
</reference>
<evidence type="ECO:0000313" key="3">
    <source>
        <dbReference type="Proteomes" id="UP000194266"/>
    </source>
</evidence>
<evidence type="ECO:0000259" key="1">
    <source>
        <dbReference type="Pfam" id="PF01844"/>
    </source>
</evidence>
<proteinExistence type="predicted"/>
<dbReference type="Gene3D" id="1.10.30.50">
    <property type="match status" value="1"/>
</dbReference>
<dbReference type="Pfam" id="PF01844">
    <property type="entry name" value="HNH"/>
    <property type="match status" value="1"/>
</dbReference>
<comment type="caution">
    <text evidence="2">The sequence shown here is derived from an EMBL/GenBank/DDBJ whole genome shotgun (WGS) entry which is preliminary data.</text>
</comment>
<accession>A0ABX3YP52</accession>
<organism evidence="2 3">
    <name type="scientific">Streptomyces pharetrae CZA14</name>
    <dbReference type="NCBI Taxonomy" id="1144883"/>
    <lineage>
        <taxon>Bacteria</taxon>
        <taxon>Bacillati</taxon>
        <taxon>Actinomycetota</taxon>
        <taxon>Actinomycetes</taxon>
        <taxon>Kitasatosporales</taxon>
        <taxon>Streptomycetaceae</taxon>
        <taxon>Streptomyces</taxon>
    </lineage>
</organism>
<gene>
    <name evidence="2" type="ORF">OQI_04460</name>
</gene>
<feature type="domain" description="HNH" evidence="1">
    <location>
        <begin position="2"/>
        <end position="33"/>
    </location>
</feature>
<dbReference type="InterPro" id="IPR002711">
    <property type="entry name" value="HNH"/>
</dbReference>
<sequence>MVDHVIPFAQGGADSLSNLVPACTRCNLSKSNRTPLEWWIGSFMRDHWDGNGTVHGGVRWGDGMTLRDLYLSRHEEALAVLENVEEVLAEIADERRRSWFIWAMSVDYPSAFMDISFYRGWHRAAIKEAKEAGWPDLRPEHLR</sequence>
<name>A0ABX3YP52_9ACTN</name>
<protein>
    <recommendedName>
        <fullName evidence="1">HNH domain-containing protein</fullName>
    </recommendedName>
</protein>
<dbReference type="EMBL" id="MRYD01000013">
    <property type="protein sequence ID" value="OSZ61567.1"/>
    <property type="molecule type" value="Genomic_DNA"/>
</dbReference>
<evidence type="ECO:0000313" key="2">
    <source>
        <dbReference type="EMBL" id="OSZ61567.1"/>
    </source>
</evidence>